<comment type="caution">
    <text evidence="4">The sequence shown here is derived from an EMBL/GenBank/DDBJ whole genome shotgun (WGS) entry which is preliminary data.</text>
</comment>
<dbReference type="GO" id="GO:0016787">
    <property type="term" value="F:hydrolase activity"/>
    <property type="evidence" value="ECO:0007669"/>
    <property type="project" value="UniProtKB-KW"/>
</dbReference>
<keyword evidence="5" id="KW-1185">Reference proteome</keyword>
<evidence type="ECO:0000256" key="2">
    <source>
        <dbReference type="ARBA" id="ARBA00022722"/>
    </source>
</evidence>
<gene>
    <name evidence="4" type="ORF">KDU71_16800</name>
</gene>
<organism evidence="4 5">
    <name type="scientific">Carboxylicivirga sediminis</name>
    <dbReference type="NCBI Taxonomy" id="2006564"/>
    <lineage>
        <taxon>Bacteria</taxon>
        <taxon>Pseudomonadati</taxon>
        <taxon>Bacteroidota</taxon>
        <taxon>Bacteroidia</taxon>
        <taxon>Marinilabiliales</taxon>
        <taxon>Marinilabiliaceae</taxon>
        <taxon>Carboxylicivirga</taxon>
    </lineage>
</organism>
<dbReference type="Pfam" id="PF01934">
    <property type="entry name" value="HepT-like"/>
    <property type="match status" value="1"/>
</dbReference>
<dbReference type="EMBL" id="JAGTAR010000028">
    <property type="protein sequence ID" value="MBR8537230.1"/>
    <property type="molecule type" value="Genomic_DNA"/>
</dbReference>
<dbReference type="GO" id="GO:0110001">
    <property type="term" value="C:toxin-antitoxin complex"/>
    <property type="evidence" value="ECO:0007669"/>
    <property type="project" value="InterPro"/>
</dbReference>
<dbReference type="InterPro" id="IPR008201">
    <property type="entry name" value="HepT-like"/>
</dbReference>
<proteinExistence type="predicted"/>
<evidence type="ECO:0000256" key="1">
    <source>
        <dbReference type="ARBA" id="ARBA00022649"/>
    </source>
</evidence>
<sequence length="49" mass="5789">MSDSRKIIDTRNRTIHGYDRVSADIIWVTVNKYLPVLESEVDHLLQENF</sequence>
<evidence type="ECO:0000313" key="4">
    <source>
        <dbReference type="EMBL" id="MBR8537230.1"/>
    </source>
</evidence>
<evidence type="ECO:0000256" key="3">
    <source>
        <dbReference type="ARBA" id="ARBA00022801"/>
    </source>
</evidence>
<name>A0A941F8S1_9BACT</name>
<keyword evidence="1" id="KW-1277">Toxin-antitoxin system</keyword>
<reference evidence="4" key="2">
    <citation type="submission" date="2021-04" db="EMBL/GenBank/DDBJ databases">
        <authorList>
            <person name="Zhang T."/>
            <person name="Zhang Y."/>
            <person name="Lu D."/>
            <person name="Zuo D."/>
            <person name="Du Z."/>
        </authorList>
    </citation>
    <scope>NUCLEOTIDE SEQUENCE</scope>
    <source>
        <strain evidence="4">JR1</strain>
    </source>
</reference>
<dbReference type="GO" id="GO:0004540">
    <property type="term" value="F:RNA nuclease activity"/>
    <property type="evidence" value="ECO:0007669"/>
    <property type="project" value="InterPro"/>
</dbReference>
<dbReference type="Proteomes" id="UP000679220">
    <property type="component" value="Unassembled WGS sequence"/>
</dbReference>
<dbReference type="AlphaFoldDB" id="A0A941F8S1"/>
<accession>A0A941F8S1</accession>
<reference evidence="4" key="1">
    <citation type="journal article" date="2018" name="Int. J. Syst. Evol. Microbiol.">
        <title>Carboxylicivirga sediminis sp. nov., isolated from coastal sediment.</title>
        <authorList>
            <person name="Wang F.Q."/>
            <person name="Ren L.H."/>
            <person name="Zou R.J."/>
            <person name="Sun Y.Z."/>
            <person name="Liu X.J."/>
            <person name="Jiang F."/>
            <person name="Liu L.J."/>
        </authorList>
    </citation>
    <scope>NUCLEOTIDE SEQUENCE</scope>
    <source>
        <strain evidence="4">JR1</strain>
    </source>
</reference>
<evidence type="ECO:0000313" key="5">
    <source>
        <dbReference type="Proteomes" id="UP000679220"/>
    </source>
</evidence>
<keyword evidence="3" id="KW-0378">Hydrolase</keyword>
<protein>
    <submittedName>
        <fullName evidence="4">DUF86 domain-containing protein</fullName>
    </submittedName>
</protein>
<keyword evidence="2" id="KW-0540">Nuclease</keyword>